<reference evidence="2 3" key="1">
    <citation type="submission" date="2018-10" db="EMBL/GenBank/DDBJ databases">
        <title>Genomic Encyclopedia of Type Strains, Phase IV (KMG-IV): sequencing the most valuable type-strain genomes for metagenomic binning, comparative biology and taxonomic classification.</title>
        <authorList>
            <person name="Goeker M."/>
        </authorList>
    </citation>
    <scope>NUCLEOTIDE SEQUENCE [LARGE SCALE GENOMIC DNA]</scope>
    <source>
        <strain evidence="2 3">DSM 12769</strain>
    </source>
</reference>
<organism evidence="2 3">
    <name type="scientific">Alkalispirillum mobile</name>
    <dbReference type="NCBI Taxonomy" id="85925"/>
    <lineage>
        <taxon>Bacteria</taxon>
        <taxon>Pseudomonadati</taxon>
        <taxon>Pseudomonadota</taxon>
        <taxon>Gammaproteobacteria</taxon>
        <taxon>Chromatiales</taxon>
        <taxon>Ectothiorhodospiraceae</taxon>
        <taxon>Alkalispirillum</taxon>
    </lineage>
</organism>
<keyword evidence="1" id="KW-0143">Chaperone</keyword>
<keyword evidence="3" id="KW-1185">Reference proteome</keyword>
<evidence type="ECO:0000256" key="1">
    <source>
        <dbReference type="ARBA" id="ARBA00023186"/>
    </source>
</evidence>
<dbReference type="InterPro" id="IPR020945">
    <property type="entry name" value="DMSO/NO3_reduct_chaperone"/>
</dbReference>
<dbReference type="AlphaFoldDB" id="A0A498CB46"/>
<dbReference type="RefSeq" id="WP_121440753.1">
    <property type="nucleotide sequence ID" value="NZ_RCDA01000001.1"/>
</dbReference>
<gene>
    <name evidence="2" type="ORF">DFR31_0140</name>
</gene>
<accession>A0A498CB46</accession>
<evidence type="ECO:0000313" key="3">
    <source>
        <dbReference type="Proteomes" id="UP000275461"/>
    </source>
</evidence>
<sequence length="207" mass="23244">MSMETINATAPQTPRQITDEDQLRAGAWSLLGALLAGPPDDQVLEALRGIAADPSDDDMAEGWRALQQMAEGAEPARLRREYEALFIGAPEGELTPYASWYISGALMEKPLVRVRQALRMLGYERQEGISEPEDHAGALCEVMGQVVLDEELSFEQQRAFFQEHLDPWIGDLFTDMQHAKTARDYRAVGLFGERFLAVERRYLSMLV</sequence>
<dbReference type="PANTHER" id="PTHR34227:SF1">
    <property type="entry name" value="DIMETHYL SULFOXIDE REDUCTASE CHAPERONE-RELATED"/>
    <property type="match status" value="1"/>
</dbReference>
<dbReference type="PANTHER" id="PTHR34227">
    <property type="entry name" value="CHAPERONE PROTEIN YCDY"/>
    <property type="match status" value="1"/>
</dbReference>
<comment type="caution">
    <text evidence="2">The sequence shown here is derived from an EMBL/GenBank/DDBJ whole genome shotgun (WGS) entry which is preliminary data.</text>
</comment>
<dbReference type="InterPro" id="IPR036411">
    <property type="entry name" value="TorD-like_sf"/>
</dbReference>
<protein>
    <submittedName>
        <fullName evidence="2">TorA maturation chaperone TorD</fullName>
    </submittedName>
</protein>
<dbReference type="Pfam" id="PF02613">
    <property type="entry name" value="Nitrate_red_del"/>
    <property type="match status" value="1"/>
</dbReference>
<dbReference type="SUPFAM" id="SSF89155">
    <property type="entry name" value="TorD-like"/>
    <property type="match status" value="1"/>
</dbReference>
<dbReference type="EMBL" id="RCDA01000001">
    <property type="protein sequence ID" value="RLK50250.1"/>
    <property type="molecule type" value="Genomic_DNA"/>
</dbReference>
<dbReference type="InterPro" id="IPR050289">
    <property type="entry name" value="TorD/DmsD_chaperones"/>
</dbReference>
<evidence type="ECO:0000313" key="2">
    <source>
        <dbReference type="EMBL" id="RLK50250.1"/>
    </source>
</evidence>
<dbReference type="Gene3D" id="1.10.3480.10">
    <property type="entry name" value="TorD-like"/>
    <property type="match status" value="1"/>
</dbReference>
<name>A0A498CB46_9GAMM</name>
<dbReference type="Proteomes" id="UP000275461">
    <property type="component" value="Unassembled WGS sequence"/>
</dbReference>
<dbReference type="OrthoDB" id="8526323at2"/>
<proteinExistence type="predicted"/>